<dbReference type="Proteomes" id="UP000473325">
    <property type="component" value="Unassembled WGS sequence"/>
</dbReference>
<comment type="caution">
    <text evidence="10">The sequence shown here is derived from an EMBL/GenBank/DDBJ whole genome shotgun (WGS) entry which is preliminary data.</text>
</comment>
<keyword evidence="11" id="KW-1185">Reference proteome</keyword>
<evidence type="ECO:0000256" key="3">
    <source>
        <dbReference type="ARBA" id="ARBA00022692"/>
    </source>
</evidence>
<dbReference type="InterPro" id="IPR036465">
    <property type="entry name" value="vWFA_dom_sf"/>
</dbReference>
<feature type="transmembrane region" description="Helical" evidence="7">
    <location>
        <begin position="571"/>
        <end position="592"/>
    </location>
</feature>
<evidence type="ECO:0000256" key="4">
    <source>
        <dbReference type="ARBA" id="ARBA00022989"/>
    </source>
</evidence>
<keyword evidence="3 7" id="KW-0812">Transmembrane</keyword>
<dbReference type="PROSITE" id="PS51318">
    <property type="entry name" value="TAT"/>
    <property type="match status" value="1"/>
</dbReference>
<feature type="domain" description="VWFA" evidence="9">
    <location>
        <begin position="90"/>
        <end position="265"/>
    </location>
</feature>
<proteinExistence type="predicted"/>
<feature type="transmembrane region" description="Helical" evidence="7">
    <location>
        <begin position="412"/>
        <end position="430"/>
    </location>
</feature>
<dbReference type="Gene3D" id="1.20.81.30">
    <property type="entry name" value="Type II secretion system (T2SS), domain F"/>
    <property type="match status" value="1"/>
</dbReference>
<dbReference type="GO" id="GO:0005886">
    <property type="term" value="C:plasma membrane"/>
    <property type="evidence" value="ECO:0007669"/>
    <property type="project" value="UniProtKB-SubCell"/>
</dbReference>
<evidence type="ECO:0000256" key="7">
    <source>
        <dbReference type="SAM" id="Phobius"/>
    </source>
</evidence>
<dbReference type="InterPro" id="IPR002035">
    <property type="entry name" value="VWF_A"/>
</dbReference>
<evidence type="ECO:0000256" key="1">
    <source>
        <dbReference type="ARBA" id="ARBA00004651"/>
    </source>
</evidence>
<dbReference type="PROSITE" id="PS50234">
    <property type="entry name" value="VWFA"/>
    <property type="match status" value="1"/>
</dbReference>
<dbReference type="Gene3D" id="3.40.50.410">
    <property type="entry name" value="von Willebrand factor, type A domain"/>
    <property type="match status" value="1"/>
</dbReference>
<evidence type="ECO:0000256" key="6">
    <source>
        <dbReference type="SAM" id="MobiDB-lite"/>
    </source>
</evidence>
<feature type="transmembrane region" description="Helical" evidence="7">
    <location>
        <begin position="612"/>
        <end position="631"/>
    </location>
</feature>
<organism evidence="10 11">
    <name type="scientific">Nocardioides flavescens</name>
    <dbReference type="NCBI Taxonomy" id="2691959"/>
    <lineage>
        <taxon>Bacteria</taxon>
        <taxon>Bacillati</taxon>
        <taxon>Actinomycetota</taxon>
        <taxon>Actinomycetes</taxon>
        <taxon>Propionibacteriales</taxon>
        <taxon>Nocardioidaceae</taxon>
        <taxon>Nocardioides</taxon>
    </lineage>
</organism>
<protein>
    <submittedName>
        <fullName evidence="10">VWA domain-containing protein</fullName>
    </submittedName>
</protein>
<comment type="subcellular location">
    <subcellularLocation>
        <location evidence="1">Cell membrane</location>
        <topology evidence="1">Multi-pass membrane protein</topology>
    </subcellularLocation>
</comment>
<keyword evidence="8" id="KW-0732">Signal</keyword>
<dbReference type="InterPro" id="IPR006311">
    <property type="entry name" value="TAT_signal"/>
</dbReference>
<evidence type="ECO:0000256" key="5">
    <source>
        <dbReference type="ARBA" id="ARBA00023136"/>
    </source>
</evidence>
<gene>
    <name evidence="10" type="ORF">GRQ65_14625</name>
</gene>
<dbReference type="PANTHER" id="PTHR35007:SF1">
    <property type="entry name" value="PILUS ASSEMBLY PROTEIN"/>
    <property type="match status" value="1"/>
</dbReference>
<evidence type="ECO:0000256" key="8">
    <source>
        <dbReference type="SAM" id="SignalP"/>
    </source>
</evidence>
<name>A0A6L7F1L2_9ACTN</name>
<feature type="chain" id="PRO_5026767426" evidence="8">
    <location>
        <begin position="33"/>
        <end position="639"/>
    </location>
</feature>
<dbReference type="AlphaFoldDB" id="A0A6L7F1L2"/>
<dbReference type="InterPro" id="IPR042094">
    <property type="entry name" value="T2SS_GspF_sf"/>
</dbReference>
<feature type="compositionally biased region" description="Polar residues" evidence="6">
    <location>
        <begin position="344"/>
        <end position="358"/>
    </location>
</feature>
<keyword evidence="2" id="KW-1003">Cell membrane</keyword>
<dbReference type="PANTHER" id="PTHR35007">
    <property type="entry name" value="INTEGRAL MEMBRANE PROTEIN-RELATED"/>
    <property type="match status" value="1"/>
</dbReference>
<dbReference type="InterPro" id="IPR018076">
    <property type="entry name" value="T2SS_GspF_dom"/>
</dbReference>
<reference evidence="10 11" key="1">
    <citation type="submission" date="2019-12" db="EMBL/GenBank/DDBJ databases">
        <authorList>
            <person name="Kun Z."/>
        </authorList>
    </citation>
    <scope>NUCLEOTIDE SEQUENCE [LARGE SCALE GENOMIC DNA]</scope>
    <source>
        <strain evidence="10 11">YIM 123512</strain>
    </source>
</reference>
<evidence type="ECO:0000313" key="11">
    <source>
        <dbReference type="Proteomes" id="UP000473325"/>
    </source>
</evidence>
<evidence type="ECO:0000313" key="10">
    <source>
        <dbReference type="EMBL" id="MXG90781.1"/>
    </source>
</evidence>
<keyword evidence="5 7" id="KW-0472">Membrane</keyword>
<evidence type="ECO:0000256" key="2">
    <source>
        <dbReference type="ARBA" id="ARBA00022475"/>
    </source>
</evidence>
<feature type="region of interest" description="Disordered" evidence="6">
    <location>
        <begin position="344"/>
        <end position="364"/>
    </location>
</feature>
<evidence type="ECO:0000259" key="9">
    <source>
        <dbReference type="PROSITE" id="PS50234"/>
    </source>
</evidence>
<keyword evidence="4 7" id="KW-1133">Transmembrane helix</keyword>
<dbReference type="SUPFAM" id="SSF53300">
    <property type="entry name" value="vWA-like"/>
    <property type="match status" value="1"/>
</dbReference>
<dbReference type="EMBL" id="WUEK01000009">
    <property type="protein sequence ID" value="MXG90781.1"/>
    <property type="molecule type" value="Genomic_DNA"/>
</dbReference>
<accession>A0A6L7F1L2</accession>
<sequence length="639" mass="65867">MSARRRAALVGAVAALAAAAGGPLLAPGAAHAADDAVVAHVESTEGAVSVLVSVPADTEVDLGGVTVSVDGKAAEAQAQPADGSTLVRRTAVLAVDTSRSMRGGRFKAAKIAAQEFISAVPADVYVGIVTFAGDVTTQLAPTQDRDAARGVLGGLELTRQTRLYDGIVEAVDDAGTEGQRSLLVLSDGADTSDTPLDAATGAIRGAGVLTDVVALDQSLGGDSALQEIAAAGQGRVVPADPAALQAALAAEAQVLARQVLVTATLPSGATADQGTVAVTLPTSTGTLTAEAFASLQPLPVTPVAAPASGWSPPPWSLYAGSAALAVGLVLAAVALVPTGRTRTSPAQRVTAYTESQSAGGAETAPSARLDTDVTFASAKHTAAEVLRRNRDLDARISTRLEAAGSELTSSEWLLVHGALFFVSGLVGLLLGGGNLALGLVFLVLGLVGPWVYLGLRRSRRRKAFDAGLPETLQLMSGSLAAGLSLSQSVDTIVREGVEPIASAFRRVLVETRLGVTLEDALEGVAERFESKDFAWVVMAIKIQRQVGGNLAELLDNVAATMREREYMRRQVNALAAEGKLSAWVLGGLPPLFMLYLLMTNYDYVIVMFQEPLGWAMLLGAATILGVGVFWMSRLVKVEV</sequence>
<dbReference type="Pfam" id="PF00482">
    <property type="entry name" value="T2SSF"/>
    <property type="match status" value="1"/>
</dbReference>
<dbReference type="SMART" id="SM00327">
    <property type="entry name" value="VWA"/>
    <property type="match status" value="1"/>
</dbReference>
<feature type="transmembrane region" description="Helical" evidence="7">
    <location>
        <begin position="315"/>
        <end position="336"/>
    </location>
</feature>
<feature type="transmembrane region" description="Helical" evidence="7">
    <location>
        <begin position="436"/>
        <end position="455"/>
    </location>
</feature>
<feature type="signal peptide" evidence="8">
    <location>
        <begin position="1"/>
        <end position="32"/>
    </location>
</feature>
<dbReference type="RefSeq" id="WP_160878725.1">
    <property type="nucleotide sequence ID" value="NZ_WUEK01000009.1"/>
</dbReference>
<dbReference type="Pfam" id="PF13519">
    <property type="entry name" value="VWA_2"/>
    <property type="match status" value="1"/>
</dbReference>
<dbReference type="CDD" id="cd00198">
    <property type="entry name" value="vWFA"/>
    <property type="match status" value="1"/>
</dbReference>